<dbReference type="InterPro" id="IPR004854">
    <property type="entry name" value="Ufd1-like"/>
</dbReference>
<dbReference type="Pfam" id="PF24842">
    <property type="entry name" value="UFD1_N2"/>
    <property type="match status" value="1"/>
</dbReference>
<dbReference type="Pfam" id="PF24503">
    <property type="entry name" value="DUF7590"/>
    <property type="match status" value="1"/>
</dbReference>
<feature type="region of interest" description="Disordered" evidence="3">
    <location>
        <begin position="134"/>
        <end position="159"/>
    </location>
</feature>
<dbReference type="InterPro" id="IPR032353">
    <property type="entry name" value="AZUL"/>
</dbReference>
<dbReference type="GO" id="GO:0034098">
    <property type="term" value="C:VCP-NPL4-UFD1 AAA ATPase complex"/>
    <property type="evidence" value="ECO:0007669"/>
    <property type="project" value="TreeGrafter"/>
</dbReference>
<dbReference type="Proteomes" id="UP000799438">
    <property type="component" value="Unassembled WGS sequence"/>
</dbReference>
<dbReference type="InterPro" id="IPR042299">
    <property type="entry name" value="Ufd1-like_Nn"/>
</dbReference>
<evidence type="ECO:0000256" key="2">
    <source>
        <dbReference type="ARBA" id="ARBA00022786"/>
    </source>
</evidence>
<sequence length="691" mass="75965">MSAEDPVSLQWSAQFNAVPSSKAALLPGDKLLLPPSALEQLLAAAPIIAAPSTSNQPRTADFDPYNPYSFAAERHARDQLQNRQQQLPHPLTFRLVNPENGRAVYAGIQEFSAEEGEVVLSKFLRESLGLDDTDAGHNIDSNETMENREEEDVTGGARSTRITVHAKTLRKGTFVKLRPLEAGYDPEDWKSLLEQHLRSNFTTLTSGEILVVPGARGIGRKKEEFRFLIDGFKPEDDGICVVDTDLEVDIEALNEEQARETLKRIAAKKMRAPGKEGGSSPGGKLNLLKSEQGQVLDGEYVDYEIPSWIRSQGLEIQLSGVDGEDEIDLYVSPFGARQRAKPRADEYVFADVSSGFSKRIRLQPTNVGLEDAESVWVSVHAFPQSIPEAEGSGSQKMPKQFQLRAVPFDPKDDLEPSKQVAPPSVPPNPDDVQCKNCQQWFCHLEVPQEGDPNIPNPEALLSGLTPHELADGARTTECHLCAKIVRLRDMSTHLKHHDLERLSRPTPRICRNVNCGRTLDGANKTGDTRAGTRMGQGPGNDIGLCSVCFGPLYVSMYDPEGKALKRRVERRYLQQLLTGCGKEWCGNEMCKNGRQKRGITPNSLSTKDALPVIKSFVESLANGETPLHFCTDEGSQRRRSMAEMLAAEGDVSGKGGFGLEWCCAALEAEGGDLEKAGVWLKGWAPQRGECS</sequence>
<dbReference type="Pfam" id="PF03152">
    <property type="entry name" value="UFD1_N1"/>
    <property type="match status" value="1"/>
</dbReference>
<keyword evidence="2" id="KW-0833">Ubl conjugation pathway</keyword>
<evidence type="ECO:0000259" key="7">
    <source>
        <dbReference type="Pfam" id="PF24842"/>
    </source>
</evidence>
<dbReference type="PANTHER" id="PTHR12555:SF15">
    <property type="entry name" value="FUSION DEGRADATION PROTEIN (UFD1), PUTATIVE (AFU_ORTHOLOGUE AFUA_4G04640)-RELATED"/>
    <property type="match status" value="1"/>
</dbReference>
<dbReference type="AlphaFoldDB" id="A0A6A6B9Z5"/>
<dbReference type="OrthoDB" id="193703at2759"/>
<evidence type="ECO:0000313" key="9">
    <source>
        <dbReference type="Proteomes" id="UP000799438"/>
    </source>
</evidence>
<accession>A0A6A6B9Z5</accession>
<dbReference type="RefSeq" id="XP_033395024.1">
    <property type="nucleotide sequence ID" value="XM_033542325.1"/>
</dbReference>
<dbReference type="InterPro" id="IPR055417">
    <property type="entry name" value="UFD1_N1"/>
</dbReference>
<dbReference type="Gene3D" id="2.40.40.50">
    <property type="entry name" value="Ubiquitin fusion degradation protein UFD1, N-terminal domain"/>
    <property type="match status" value="1"/>
</dbReference>
<gene>
    <name evidence="8" type="ORF">K452DRAFT_300374</name>
</gene>
<evidence type="ECO:0000259" key="4">
    <source>
        <dbReference type="Pfam" id="PF03152"/>
    </source>
</evidence>
<dbReference type="GO" id="GO:0006511">
    <property type="term" value="P:ubiquitin-dependent protein catabolic process"/>
    <property type="evidence" value="ECO:0007669"/>
    <property type="project" value="InterPro"/>
</dbReference>
<feature type="domain" description="Ubiquitin fusion degradation protein UFD1 N-terminal subdomain 2" evidence="7">
    <location>
        <begin position="171"/>
        <end position="252"/>
    </location>
</feature>
<evidence type="ECO:0000256" key="1">
    <source>
        <dbReference type="ARBA" id="ARBA00006043"/>
    </source>
</evidence>
<feature type="domain" description="Ubiquitin-protein ligase E3A N-terminal zinc-binding" evidence="5">
    <location>
        <begin position="570"/>
        <end position="606"/>
    </location>
</feature>
<dbReference type="GeneID" id="54299822"/>
<protein>
    <submittedName>
        <fullName evidence="8">Uncharacterized protein</fullName>
    </submittedName>
</protein>
<proteinExistence type="inferred from homology"/>
<comment type="similarity">
    <text evidence="1">Belongs to the UFD1 family.</text>
</comment>
<evidence type="ECO:0000256" key="3">
    <source>
        <dbReference type="SAM" id="MobiDB-lite"/>
    </source>
</evidence>
<dbReference type="InterPro" id="IPR042556">
    <property type="entry name" value="AZUL_sf"/>
</dbReference>
<reference evidence="8" key="1">
    <citation type="journal article" date="2020" name="Stud. Mycol.">
        <title>101 Dothideomycetes genomes: a test case for predicting lifestyles and emergence of pathogens.</title>
        <authorList>
            <person name="Haridas S."/>
            <person name="Albert R."/>
            <person name="Binder M."/>
            <person name="Bloem J."/>
            <person name="Labutti K."/>
            <person name="Salamov A."/>
            <person name="Andreopoulos B."/>
            <person name="Baker S."/>
            <person name="Barry K."/>
            <person name="Bills G."/>
            <person name="Bluhm B."/>
            <person name="Cannon C."/>
            <person name="Castanera R."/>
            <person name="Culley D."/>
            <person name="Daum C."/>
            <person name="Ezra D."/>
            <person name="Gonzalez J."/>
            <person name="Henrissat B."/>
            <person name="Kuo A."/>
            <person name="Liang C."/>
            <person name="Lipzen A."/>
            <person name="Lutzoni F."/>
            <person name="Magnuson J."/>
            <person name="Mondo S."/>
            <person name="Nolan M."/>
            <person name="Ohm R."/>
            <person name="Pangilinan J."/>
            <person name="Park H.-J."/>
            <person name="Ramirez L."/>
            <person name="Alfaro M."/>
            <person name="Sun H."/>
            <person name="Tritt A."/>
            <person name="Yoshinaga Y."/>
            <person name="Zwiers L.-H."/>
            <person name="Turgeon B."/>
            <person name="Goodwin S."/>
            <person name="Spatafora J."/>
            <person name="Crous P."/>
            <person name="Grigoriev I."/>
        </authorList>
    </citation>
    <scope>NUCLEOTIDE SEQUENCE</scope>
    <source>
        <strain evidence="8">CBS 121167</strain>
    </source>
</reference>
<evidence type="ECO:0000259" key="6">
    <source>
        <dbReference type="Pfam" id="PF24503"/>
    </source>
</evidence>
<keyword evidence="9" id="KW-1185">Reference proteome</keyword>
<feature type="region of interest" description="Disordered" evidence="3">
    <location>
        <begin position="408"/>
        <end position="429"/>
    </location>
</feature>
<evidence type="ECO:0000259" key="5">
    <source>
        <dbReference type="Pfam" id="PF16558"/>
    </source>
</evidence>
<feature type="domain" description="DUF7590" evidence="6">
    <location>
        <begin position="278"/>
        <end position="405"/>
    </location>
</feature>
<evidence type="ECO:0000313" key="8">
    <source>
        <dbReference type="EMBL" id="KAF2139311.1"/>
    </source>
</evidence>
<dbReference type="EMBL" id="ML995493">
    <property type="protein sequence ID" value="KAF2139311.1"/>
    <property type="molecule type" value="Genomic_DNA"/>
</dbReference>
<dbReference type="GO" id="GO:0031593">
    <property type="term" value="F:polyubiquitin modification-dependent protein binding"/>
    <property type="evidence" value="ECO:0007669"/>
    <property type="project" value="TreeGrafter"/>
</dbReference>
<dbReference type="InterPro" id="IPR056012">
    <property type="entry name" value="DUF7590"/>
</dbReference>
<dbReference type="GO" id="GO:0036503">
    <property type="term" value="P:ERAD pathway"/>
    <property type="evidence" value="ECO:0007669"/>
    <property type="project" value="TreeGrafter"/>
</dbReference>
<organism evidence="8 9">
    <name type="scientific">Aplosporella prunicola CBS 121167</name>
    <dbReference type="NCBI Taxonomy" id="1176127"/>
    <lineage>
        <taxon>Eukaryota</taxon>
        <taxon>Fungi</taxon>
        <taxon>Dikarya</taxon>
        <taxon>Ascomycota</taxon>
        <taxon>Pezizomycotina</taxon>
        <taxon>Dothideomycetes</taxon>
        <taxon>Dothideomycetes incertae sedis</taxon>
        <taxon>Botryosphaeriales</taxon>
        <taxon>Aplosporellaceae</taxon>
        <taxon>Aplosporella</taxon>
    </lineage>
</organism>
<dbReference type="PANTHER" id="PTHR12555">
    <property type="entry name" value="UBIQUITIN FUSION DEGRADATON PROTEIN 1"/>
    <property type="match status" value="1"/>
</dbReference>
<dbReference type="Gene3D" id="3.10.330.10">
    <property type="match status" value="1"/>
</dbReference>
<dbReference type="Pfam" id="PF16558">
    <property type="entry name" value="AZUL"/>
    <property type="match status" value="1"/>
</dbReference>
<dbReference type="InterPro" id="IPR055418">
    <property type="entry name" value="UFD1_N2"/>
</dbReference>
<name>A0A6A6B9Z5_9PEZI</name>
<dbReference type="Gene3D" id="6.10.130.10">
    <property type="entry name" value="Ubiquitin-protein ligase E3A, N-terminal zinc-binding domain (AZUL)"/>
    <property type="match status" value="1"/>
</dbReference>
<feature type="domain" description="Ubiquitin fusion degradation protein UFD1 N-terminal subdomain 1" evidence="4">
    <location>
        <begin position="79"/>
        <end position="135"/>
    </location>
</feature>